<dbReference type="OrthoDB" id="9788537at2"/>
<reference evidence="12 13" key="1">
    <citation type="submission" date="2014-07" db="EMBL/GenBank/DDBJ databases">
        <title>Draft genome sequence of Thalassospira profundimaris S25-3-2.</title>
        <authorList>
            <person name="Lai Q."/>
            <person name="Shao Z."/>
        </authorList>
    </citation>
    <scope>NUCLEOTIDE SEQUENCE [LARGE SCALE GENOMIC DNA]</scope>
    <source>
        <strain evidence="12 13">S25-3-2</strain>
    </source>
</reference>
<dbReference type="InterPro" id="IPR023366">
    <property type="entry name" value="ATP_synth_asu-like_sf"/>
</dbReference>
<keyword evidence="7" id="KW-0808">Transferase</keyword>
<dbReference type="InterPro" id="IPR017938">
    <property type="entry name" value="Riboflavin_synthase-like_b-brl"/>
</dbReference>
<dbReference type="FunFam" id="2.40.30.20:FF:000004">
    <property type="entry name" value="Riboflavin synthase, alpha subunit"/>
    <property type="match status" value="1"/>
</dbReference>
<dbReference type="RefSeq" id="WP_114087489.1">
    <property type="nucleotide sequence ID" value="NZ_JPWH01000003.1"/>
</dbReference>
<dbReference type="EMBL" id="JPWH01000003">
    <property type="protein sequence ID" value="RCK52620.1"/>
    <property type="molecule type" value="Genomic_DNA"/>
</dbReference>
<dbReference type="Pfam" id="PF00677">
    <property type="entry name" value="Lum_binding"/>
    <property type="match status" value="2"/>
</dbReference>
<evidence type="ECO:0000256" key="7">
    <source>
        <dbReference type="ARBA" id="ARBA00022679"/>
    </source>
</evidence>
<comment type="caution">
    <text evidence="12">The sequence shown here is derived from an EMBL/GenBank/DDBJ whole genome shotgun (WGS) entry which is preliminary data.</text>
</comment>
<dbReference type="NCBIfam" id="NF009566">
    <property type="entry name" value="PRK13020.1"/>
    <property type="match status" value="1"/>
</dbReference>
<evidence type="ECO:0000256" key="9">
    <source>
        <dbReference type="NCBIfam" id="TIGR00187"/>
    </source>
</evidence>
<feature type="domain" description="Lumazine-binding" evidence="11">
    <location>
        <begin position="1"/>
        <end position="95"/>
    </location>
</feature>
<evidence type="ECO:0000256" key="5">
    <source>
        <dbReference type="ARBA" id="ARBA00013950"/>
    </source>
</evidence>
<dbReference type="NCBIfam" id="NF006767">
    <property type="entry name" value="PRK09289.1"/>
    <property type="match status" value="1"/>
</dbReference>
<gene>
    <name evidence="12" type="ORF">TH25_06190</name>
</gene>
<keyword evidence="6" id="KW-0686">Riboflavin biosynthesis</keyword>
<dbReference type="InterPro" id="IPR026017">
    <property type="entry name" value="Lumazine-bd_dom"/>
</dbReference>
<protein>
    <recommendedName>
        <fullName evidence="5 9">Riboflavin synthase</fullName>
        <ecNumber evidence="4 9">2.5.1.9</ecNumber>
    </recommendedName>
</protein>
<evidence type="ECO:0000256" key="10">
    <source>
        <dbReference type="PROSITE-ProRule" id="PRU00524"/>
    </source>
</evidence>
<dbReference type="PANTHER" id="PTHR21098:SF12">
    <property type="entry name" value="RIBOFLAVIN SYNTHASE"/>
    <property type="match status" value="1"/>
</dbReference>
<dbReference type="NCBIfam" id="TIGR00187">
    <property type="entry name" value="ribE"/>
    <property type="match status" value="1"/>
</dbReference>
<dbReference type="GO" id="GO:0009231">
    <property type="term" value="P:riboflavin biosynthetic process"/>
    <property type="evidence" value="ECO:0007669"/>
    <property type="project" value="UniProtKB-KW"/>
</dbReference>
<dbReference type="AlphaFoldDB" id="A0A367XHL4"/>
<evidence type="ECO:0000313" key="13">
    <source>
        <dbReference type="Proteomes" id="UP000252517"/>
    </source>
</evidence>
<organism evidence="12 13">
    <name type="scientific">Thalassospira profundimaris</name>
    <dbReference type="NCBI Taxonomy" id="502049"/>
    <lineage>
        <taxon>Bacteria</taxon>
        <taxon>Pseudomonadati</taxon>
        <taxon>Pseudomonadota</taxon>
        <taxon>Alphaproteobacteria</taxon>
        <taxon>Rhodospirillales</taxon>
        <taxon>Thalassospiraceae</taxon>
        <taxon>Thalassospira</taxon>
    </lineage>
</organism>
<evidence type="ECO:0000313" key="12">
    <source>
        <dbReference type="EMBL" id="RCK52620.1"/>
    </source>
</evidence>
<dbReference type="SUPFAM" id="SSF63380">
    <property type="entry name" value="Riboflavin synthase domain-like"/>
    <property type="match status" value="2"/>
</dbReference>
<dbReference type="Proteomes" id="UP000252517">
    <property type="component" value="Unassembled WGS sequence"/>
</dbReference>
<evidence type="ECO:0000256" key="2">
    <source>
        <dbReference type="ARBA" id="ARBA00002803"/>
    </source>
</evidence>
<feature type="repeat" description="Lumazine-binding" evidence="10">
    <location>
        <begin position="96"/>
        <end position="192"/>
    </location>
</feature>
<evidence type="ECO:0000256" key="6">
    <source>
        <dbReference type="ARBA" id="ARBA00022619"/>
    </source>
</evidence>
<accession>A0A367XHL4</accession>
<feature type="domain" description="Lumazine-binding" evidence="11">
    <location>
        <begin position="96"/>
        <end position="192"/>
    </location>
</feature>
<evidence type="ECO:0000256" key="3">
    <source>
        <dbReference type="ARBA" id="ARBA00004887"/>
    </source>
</evidence>
<name>A0A367XHL4_9PROT</name>
<dbReference type="STRING" id="502049.TH15_12235"/>
<dbReference type="EC" id="2.5.1.9" evidence="4 9"/>
<comment type="catalytic activity">
    <reaction evidence="1">
        <text>2 6,7-dimethyl-8-(1-D-ribityl)lumazine + H(+) = 5-amino-6-(D-ribitylamino)uracil + riboflavin</text>
        <dbReference type="Rhea" id="RHEA:20772"/>
        <dbReference type="ChEBI" id="CHEBI:15378"/>
        <dbReference type="ChEBI" id="CHEBI:15934"/>
        <dbReference type="ChEBI" id="CHEBI:57986"/>
        <dbReference type="ChEBI" id="CHEBI:58201"/>
        <dbReference type="EC" id="2.5.1.9"/>
    </reaction>
</comment>
<evidence type="ECO:0000256" key="8">
    <source>
        <dbReference type="ARBA" id="ARBA00022737"/>
    </source>
</evidence>
<dbReference type="Gene3D" id="2.40.30.20">
    <property type="match status" value="2"/>
</dbReference>
<proteinExistence type="predicted"/>
<keyword evidence="8" id="KW-0677">Repeat</keyword>
<comment type="function">
    <text evidence="2">Catalyzes the dismutation of two molecules of 6,7-dimethyl-8-ribityllumazine, resulting in the formation of riboflavin and 5-amino-6-(D-ribitylamino)uracil.</text>
</comment>
<evidence type="ECO:0000256" key="1">
    <source>
        <dbReference type="ARBA" id="ARBA00000968"/>
    </source>
</evidence>
<dbReference type="PIRSF" id="PIRSF000498">
    <property type="entry name" value="Riboflavin_syn_A"/>
    <property type="match status" value="1"/>
</dbReference>
<sequence>MFTGIITDIGTVRKIEKKGDTRFEFTTAFDTSKIDLGASIACSGACMTVVEKGEGWFAIEASAESLAMTTMGDLDVGSRVNLEQSLRLGDELGGHIVSGHVDGVAILTALHPEGDSMRMTFELPAEFARYVARKGSITLDGVSLTVNEVEGNSFGINVISHTQAHTTLGGRKVGDRFNFEIDMLARYVARMVGKD</sequence>
<dbReference type="InterPro" id="IPR001783">
    <property type="entry name" value="Lumazine-bd"/>
</dbReference>
<dbReference type="GO" id="GO:0004746">
    <property type="term" value="F:riboflavin synthase activity"/>
    <property type="evidence" value="ECO:0007669"/>
    <property type="project" value="UniProtKB-UniRule"/>
</dbReference>
<dbReference type="PROSITE" id="PS51177">
    <property type="entry name" value="LUMAZINE_BIND"/>
    <property type="match status" value="2"/>
</dbReference>
<dbReference type="PANTHER" id="PTHR21098">
    <property type="entry name" value="RIBOFLAVIN SYNTHASE ALPHA CHAIN"/>
    <property type="match status" value="1"/>
</dbReference>
<dbReference type="CDD" id="cd00402">
    <property type="entry name" value="Riboflavin_synthase_like"/>
    <property type="match status" value="1"/>
</dbReference>
<evidence type="ECO:0000259" key="11">
    <source>
        <dbReference type="PROSITE" id="PS51177"/>
    </source>
</evidence>
<evidence type="ECO:0000256" key="4">
    <source>
        <dbReference type="ARBA" id="ARBA00012827"/>
    </source>
</evidence>
<feature type="repeat" description="Lumazine-binding" evidence="10">
    <location>
        <begin position="1"/>
        <end position="95"/>
    </location>
</feature>
<comment type="pathway">
    <text evidence="3">Cofactor biosynthesis; riboflavin biosynthesis; riboflavin from 2-hydroxy-3-oxobutyl phosphate and 5-amino-6-(D-ribitylamino)uracil: step 2/2.</text>
</comment>